<dbReference type="Pfam" id="PF16822">
    <property type="entry name" value="ALGX"/>
    <property type="match status" value="1"/>
</dbReference>
<sequence length="418" mass="45789">MHESRLPQEHPLHRPRHGGRQLTALVCALVFFAAPTLGWVFGARPAEIENRPLAPFPSLGDGWGFFTNMSQWATDHLTFREGAVSAADGVSRGLFGEPAPLGQGKNPQGPVGPAAPDQEPATDQSSGFRKVLEGRGGWLYFGYDIEGKCVPARPLDATIAQLNKLRSVVEATGRRFVLVVEPDKSTMVPEHLPSHYAGKDCSTQAREEFWRRMPAEAGAVDLRPALRKAAEAAGRPIYPKLDTHWDGEGGVVMARAVAEAARPGVTERWTTERRGEARSDADLPPLMGRGKAEKTTQLYALRPDGEHDRARPVDTDFRKPVRVTSEQGPGVVPERTILLGDSFSIITSRYLAAGFADLTLMNYVDFAQKIDAHASLLADRQVVVFSMVERNLVAGRSPLTEDRVVERIGQVLRANPIR</sequence>
<dbReference type="InterPro" id="IPR031811">
    <property type="entry name" value="ALGX/ALGJ_SGNH-like"/>
</dbReference>
<dbReference type="OrthoDB" id="3264206at2"/>
<evidence type="ECO:0000256" key="8">
    <source>
        <dbReference type="SAM" id="Phobius"/>
    </source>
</evidence>
<evidence type="ECO:0000256" key="7">
    <source>
        <dbReference type="SAM" id="MobiDB-lite"/>
    </source>
</evidence>
<evidence type="ECO:0000259" key="9">
    <source>
        <dbReference type="Pfam" id="PF16822"/>
    </source>
</evidence>
<dbReference type="AlphaFoldDB" id="A0A1M4W3Z6"/>
<evidence type="ECO:0000313" key="10">
    <source>
        <dbReference type="EMBL" id="SHE75833.1"/>
    </source>
</evidence>
<feature type="region of interest" description="Disordered" evidence="7">
    <location>
        <begin position="263"/>
        <end position="289"/>
    </location>
</feature>
<keyword evidence="5" id="KW-0574">Periplasm</keyword>
<keyword evidence="11" id="KW-1185">Reference proteome</keyword>
<evidence type="ECO:0000256" key="6">
    <source>
        <dbReference type="ARBA" id="ARBA00022841"/>
    </source>
</evidence>
<accession>A0A1M4W3Z6</accession>
<keyword evidence="6" id="KW-0016">Alginate biosynthesis</keyword>
<dbReference type="GO" id="GO:0016787">
    <property type="term" value="F:hydrolase activity"/>
    <property type="evidence" value="ECO:0007669"/>
    <property type="project" value="UniProtKB-KW"/>
</dbReference>
<dbReference type="GO" id="GO:0042121">
    <property type="term" value="P:alginic acid biosynthetic process"/>
    <property type="evidence" value="ECO:0007669"/>
    <property type="project" value="UniProtKB-UniPathway"/>
</dbReference>
<reference evidence="10 11" key="1">
    <citation type="submission" date="2016-11" db="EMBL/GenBank/DDBJ databases">
        <authorList>
            <person name="Jaros S."/>
            <person name="Januszkiewicz K."/>
            <person name="Wedrychowicz H."/>
        </authorList>
    </citation>
    <scope>NUCLEOTIDE SEQUENCE [LARGE SCALE GENOMIC DNA]</scope>
    <source>
        <strain evidence="10 11">DSM 44523</strain>
    </source>
</reference>
<keyword evidence="4" id="KW-0732">Signal</keyword>
<evidence type="ECO:0000256" key="1">
    <source>
        <dbReference type="ARBA" id="ARBA00004418"/>
    </source>
</evidence>
<comment type="pathway">
    <text evidence="2">Glycan biosynthesis; alginate biosynthesis.</text>
</comment>
<keyword evidence="8" id="KW-1133">Transmembrane helix</keyword>
<dbReference type="STRING" id="2017.SAMN05444320_101991"/>
<protein>
    <submittedName>
        <fullName evidence="10">SGNH hydrolase-like domain-containing protein, acetyltransferase AlgX</fullName>
    </submittedName>
</protein>
<keyword evidence="10" id="KW-0378">Hydrolase</keyword>
<evidence type="ECO:0000256" key="4">
    <source>
        <dbReference type="ARBA" id="ARBA00022729"/>
    </source>
</evidence>
<comment type="subcellular location">
    <subcellularLocation>
        <location evidence="1">Periplasm</location>
    </subcellularLocation>
</comment>
<keyword evidence="8" id="KW-0812">Transmembrane</keyword>
<evidence type="ECO:0000313" key="11">
    <source>
        <dbReference type="Proteomes" id="UP000184501"/>
    </source>
</evidence>
<dbReference type="EMBL" id="FQVN01000001">
    <property type="protein sequence ID" value="SHE75833.1"/>
    <property type="molecule type" value="Genomic_DNA"/>
</dbReference>
<dbReference type="Proteomes" id="UP000184501">
    <property type="component" value="Unassembled WGS sequence"/>
</dbReference>
<evidence type="ECO:0000256" key="5">
    <source>
        <dbReference type="ARBA" id="ARBA00022764"/>
    </source>
</evidence>
<organism evidence="10 11">
    <name type="scientific">Streptoalloteichus hindustanus</name>
    <dbReference type="NCBI Taxonomy" id="2017"/>
    <lineage>
        <taxon>Bacteria</taxon>
        <taxon>Bacillati</taxon>
        <taxon>Actinomycetota</taxon>
        <taxon>Actinomycetes</taxon>
        <taxon>Pseudonocardiales</taxon>
        <taxon>Pseudonocardiaceae</taxon>
        <taxon>Streptoalloteichus</taxon>
    </lineage>
</organism>
<feature type="domain" description="AlgX/AlgJ SGNH hydrolase-like" evidence="9">
    <location>
        <begin position="131"/>
        <end position="298"/>
    </location>
</feature>
<proteinExistence type="predicted"/>
<evidence type="ECO:0000256" key="2">
    <source>
        <dbReference type="ARBA" id="ARBA00005182"/>
    </source>
</evidence>
<dbReference type="GO" id="GO:0016740">
    <property type="term" value="F:transferase activity"/>
    <property type="evidence" value="ECO:0007669"/>
    <property type="project" value="UniProtKB-KW"/>
</dbReference>
<keyword evidence="3 10" id="KW-0808">Transferase</keyword>
<name>A0A1M4W3Z6_STRHI</name>
<dbReference type="GO" id="GO:0042597">
    <property type="term" value="C:periplasmic space"/>
    <property type="evidence" value="ECO:0007669"/>
    <property type="project" value="UniProtKB-SubCell"/>
</dbReference>
<feature type="compositionally biased region" description="Basic and acidic residues" evidence="7">
    <location>
        <begin position="269"/>
        <end position="281"/>
    </location>
</feature>
<gene>
    <name evidence="10" type="ORF">SAMN05444320_101991</name>
</gene>
<evidence type="ECO:0000256" key="3">
    <source>
        <dbReference type="ARBA" id="ARBA00022679"/>
    </source>
</evidence>
<feature type="region of interest" description="Disordered" evidence="7">
    <location>
        <begin position="95"/>
        <end position="127"/>
    </location>
</feature>
<keyword evidence="8" id="KW-0472">Membrane</keyword>
<feature type="transmembrane region" description="Helical" evidence="8">
    <location>
        <begin position="21"/>
        <end position="42"/>
    </location>
</feature>
<dbReference type="UniPathway" id="UPA00286"/>